<name>A0ABP8YTI3_9MICO</name>
<keyword evidence="1" id="KW-0479">Metal-binding</keyword>
<dbReference type="Gene3D" id="3.30.540.10">
    <property type="entry name" value="Fructose-1,6-Bisphosphatase, subunit A, domain 1"/>
    <property type="match status" value="1"/>
</dbReference>
<evidence type="ECO:0000313" key="5">
    <source>
        <dbReference type="Proteomes" id="UP001500121"/>
    </source>
</evidence>
<protein>
    <submittedName>
        <fullName evidence="4">Histidinol-phosphatase</fullName>
    </submittedName>
</protein>
<dbReference type="PRINTS" id="PR00377">
    <property type="entry name" value="IMPHPHTASES"/>
</dbReference>
<dbReference type="PROSITE" id="PS00629">
    <property type="entry name" value="IMP_1"/>
    <property type="match status" value="1"/>
</dbReference>
<gene>
    <name evidence="4" type="primary">hisN</name>
    <name evidence="4" type="ORF">GCM10025783_04510</name>
</gene>
<dbReference type="Pfam" id="PF00459">
    <property type="entry name" value="Inositol_P"/>
    <property type="match status" value="1"/>
</dbReference>
<keyword evidence="5" id="KW-1185">Reference proteome</keyword>
<dbReference type="InterPro" id="IPR000760">
    <property type="entry name" value="Inositol_monophosphatase-like"/>
</dbReference>
<dbReference type="InterPro" id="IPR020583">
    <property type="entry name" value="Inositol_monoP_metal-BS"/>
</dbReference>
<sequence>MPDLADDLALALRLADAADAQSIARFRAADLRIDTKPDRTPVTDGDTAVERAIREVLADQRPDDAILGEEYGGERAPGRQWIVDPIDGTTNFLRGLPIWATLIALAVDGEPVVGVASAPALGRRWWAAIDHGAWAAALPDGEPERLATSGVRSLDDAFVSYNAIQGWDAAGWLEPLLALTRRSWRSRALGDFWSYVLVAEGQLDVAGEHDLKVYDIAALAPIVAEAGGRFSALDGRPGPWHGTALATNGPLHDEVLEVLASHLAPPAR</sequence>
<reference evidence="5" key="1">
    <citation type="journal article" date="2019" name="Int. J. Syst. Evol. Microbiol.">
        <title>The Global Catalogue of Microorganisms (GCM) 10K type strain sequencing project: providing services to taxonomists for standard genome sequencing and annotation.</title>
        <authorList>
            <consortium name="The Broad Institute Genomics Platform"/>
            <consortium name="The Broad Institute Genome Sequencing Center for Infectious Disease"/>
            <person name="Wu L."/>
            <person name="Ma J."/>
        </authorList>
    </citation>
    <scope>NUCLEOTIDE SEQUENCE [LARGE SCALE GENOMIC DNA]</scope>
    <source>
        <strain evidence="5">JCM 19015</strain>
    </source>
</reference>
<proteinExistence type="predicted"/>
<evidence type="ECO:0000313" key="4">
    <source>
        <dbReference type="EMBL" id="GAA4737203.1"/>
    </source>
</evidence>
<keyword evidence="3" id="KW-0460">Magnesium</keyword>
<dbReference type="RefSeq" id="WP_345479300.1">
    <property type="nucleotide sequence ID" value="NZ_BAABLP010000001.1"/>
</dbReference>
<evidence type="ECO:0000256" key="3">
    <source>
        <dbReference type="ARBA" id="ARBA00022842"/>
    </source>
</evidence>
<dbReference type="Proteomes" id="UP001500121">
    <property type="component" value="Unassembled WGS sequence"/>
</dbReference>
<organism evidence="4 5">
    <name type="scientific">Amnibacterium soli</name>
    <dbReference type="NCBI Taxonomy" id="1282736"/>
    <lineage>
        <taxon>Bacteria</taxon>
        <taxon>Bacillati</taxon>
        <taxon>Actinomycetota</taxon>
        <taxon>Actinomycetes</taxon>
        <taxon>Micrococcales</taxon>
        <taxon>Microbacteriaceae</taxon>
        <taxon>Amnibacterium</taxon>
    </lineage>
</organism>
<dbReference type="PANTHER" id="PTHR20854:SF4">
    <property type="entry name" value="INOSITOL-1-MONOPHOSPHATASE-RELATED"/>
    <property type="match status" value="1"/>
</dbReference>
<dbReference type="PANTHER" id="PTHR20854">
    <property type="entry name" value="INOSITOL MONOPHOSPHATASE"/>
    <property type="match status" value="1"/>
</dbReference>
<dbReference type="Gene3D" id="3.40.190.80">
    <property type="match status" value="1"/>
</dbReference>
<evidence type="ECO:0000256" key="1">
    <source>
        <dbReference type="ARBA" id="ARBA00022723"/>
    </source>
</evidence>
<evidence type="ECO:0000256" key="2">
    <source>
        <dbReference type="ARBA" id="ARBA00022801"/>
    </source>
</evidence>
<dbReference type="SUPFAM" id="SSF56655">
    <property type="entry name" value="Carbohydrate phosphatase"/>
    <property type="match status" value="1"/>
</dbReference>
<comment type="caution">
    <text evidence="4">The sequence shown here is derived from an EMBL/GenBank/DDBJ whole genome shotgun (WGS) entry which is preliminary data.</text>
</comment>
<keyword evidence="2" id="KW-0378">Hydrolase</keyword>
<dbReference type="EMBL" id="BAABLP010000001">
    <property type="protein sequence ID" value="GAA4737203.1"/>
    <property type="molecule type" value="Genomic_DNA"/>
</dbReference>
<accession>A0ABP8YTI3</accession>